<keyword evidence="1" id="KW-1133">Transmembrane helix</keyword>
<keyword evidence="1" id="KW-0812">Transmembrane</keyword>
<dbReference type="EMBL" id="JAIRAU010000059">
    <property type="protein sequence ID" value="MBZ5715943.1"/>
    <property type="molecule type" value="Genomic_DNA"/>
</dbReference>
<dbReference type="RefSeq" id="WP_224197682.1">
    <property type="nucleotide sequence ID" value="NZ_JAIRAU010000059.1"/>
</dbReference>
<feature type="transmembrane region" description="Helical" evidence="1">
    <location>
        <begin position="31"/>
        <end position="49"/>
    </location>
</feature>
<feature type="transmembrane region" description="Helical" evidence="1">
    <location>
        <begin position="6"/>
        <end position="24"/>
    </location>
</feature>
<keyword evidence="1" id="KW-0472">Membrane</keyword>
<evidence type="ECO:0000256" key="1">
    <source>
        <dbReference type="SAM" id="Phobius"/>
    </source>
</evidence>
<protein>
    <recommendedName>
        <fullName evidence="4">DUF456 domain-containing protein</fullName>
    </recommendedName>
</protein>
<feature type="transmembrane region" description="Helical" evidence="1">
    <location>
        <begin position="120"/>
        <end position="137"/>
    </location>
</feature>
<evidence type="ECO:0000313" key="2">
    <source>
        <dbReference type="EMBL" id="MBZ5715943.1"/>
    </source>
</evidence>
<organism evidence="2 3">
    <name type="scientific">Nannocystis pusilla</name>
    <dbReference type="NCBI Taxonomy" id="889268"/>
    <lineage>
        <taxon>Bacteria</taxon>
        <taxon>Pseudomonadati</taxon>
        <taxon>Myxococcota</taxon>
        <taxon>Polyangia</taxon>
        <taxon>Nannocystales</taxon>
        <taxon>Nannocystaceae</taxon>
        <taxon>Nannocystis</taxon>
    </lineage>
</organism>
<comment type="caution">
    <text evidence="2">The sequence shown here is derived from an EMBL/GenBank/DDBJ whole genome shotgun (WGS) entry which is preliminary data.</text>
</comment>
<sequence>MSIPRALILGFLAAIVSILALFAGEGLPEDYFLMLLGLPVVALATAGVFDSGTTGWAWRVARGLVGTVLAGLAGFMAIGLLTDKTNWFKITEPLVVLALAAFAGACGGVAASAARPSRGFASAIGFMLGFVALLSLADTPDYGFMLGFVIVLGLGAAIGALLGAFAR</sequence>
<evidence type="ECO:0000313" key="3">
    <source>
        <dbReference type="Proteomes" id="UP001139031"/>
    </source>
</evidence>
<feature type="transmembrane region" description="Helical" evidence="1">
    <location>
        <begin position="144"/>
        <end position="166"/>
    </location>
</feature>
<evidence type="ECO:0008006" key="4">
    <source>
        <dbReference type="Google" id="ProtNLM"/>
    </source>
</evidence>
<gene>
    <name evidence="2" type="ORF">K7C98_42500</name>
</gene>
<reference evidence="2" key="1">
    <citation type="submission" date="2021-08" db="EMBL/GenBank/DDBJ databases">
        <authorList>
            <person name="Stevens D.C."/>
        </authorList>
    </citation>
    <scope>NUCLEOTIDE SEQUENCE</scope>
    <source>
        <strain evidence="2">DSM 53165</strain>
    </source>
</reference>
<keyword evidence="3" id="KW-1185">Reference proteome</keyword>
<accession>A0ABS7U5Y2</accession>
<feature type="transmembrane region" description="Helical" evidence="1">
    <location>
        <begin position="61"/>
        <end position="82"/>
    </location>
</feature>
<name>A0ABS7U5Y2_9BACT</name>
<dbReference type="Proteomes" id="UP001139031">
    <property type="component" value="Unassembled WGS sequence"/>
</dbReference>
<feature type="transmembrane region" description="Helical" evidence="1">
    <location>
        <begin position="94"/>
        <end position="114"/>
    </location>
</feature>
<proteinExistence type="predicted"/>